<dbReference type="RefSeq" id="WP_118544973.1">
    <property type="nucleotide sequence ID" value="NZ_CP060632.1"/>
</dbReference>
<evidence type="ECO:0000313" key="5">
    <source>
        <dbReference type="EMBL" id="QNL98496.1"/>
    </source>
</evidence>
<feature type="region of interest" description="Disordered" evidence="1">
    <location>
        <begin position="1"/>
        <end position="25"/>
    </location>
</feature>
<dbReference type="GO" id="GO:0071972">
    <property type="term" value="F:peptidoglycan L,D-transpeptidase activity"/>
    <property type="evidence" value="ECO:0007669"/>
    <property type="project" value="TreeGrafter"/>
</dbReference>
<dbReference type="InterPro" id="IPR012338">
    <property type="entry name" value="Beta-lactam/transpept-like"/>
</dbReference>
<gene>
    <name evidence="5" type="ORF">H9Q76_06895</name>
</gene>
<keyword evidence="2" id="KW-0472">Membrane</keyword>
<dbReference type="Pfam" id="PF21922">
    <property type="entry name" value="PBP_dimer_2"/>
    <property type="match status" value="1"/>
</dbReference>
<dbReference type="InterPro" id="IPR054120">
    <property type="entry name" value="PBPA_dimer"/>
</dbReference>
<evidence type="ECO:0000256" key="1">
    <source>
        <dbReference type="SAM" id="MobiDB-lite"/>
    </source>
</evidence>
<dbReference type="Gene3D" id="3.90.1310.10">
    <property type="entry name" value="Penicillin-binding protein 2a (Domain 2)"/>
    <property type="match status" value="1"/>
</dbReference>
<dbReference type="InterPro" id="IPR001460">
    <property type="entry name" value="PCN-bd_Tpept"/>
</dbReference>
<dbReference type="Gene3D" id="3.40.710.10">
    <property type="entry name" value="DD-peptidase/beta-lactamase superfamily"/>
    <property type="match status" value="1"/>
</dbReference>
<evidence type="ECO:0000259" key="3">
    <source>
        <dbReference type="Pfam" id="PF00905"/>
    </source>
</evidence>
<dbReference type="InterPro" id="IPR050515">
    <property type="entry name" value="Beta-lactam/transpept"/>
</dbReference>
<reference evidence="5 6" key="1">
    <citation type="submission" date="2020-08" db="EMBL/GenBank/DDBJ databases">
        <authorList>
            <person name="Liu C."/>
            <person name="Sun Q."/>
        </authorList>
    </citation>
    <scope>NUCLEOTIDE SEQUENCE [LARGE SCALE GENOMIC DNA]</scope>
    <source>
        <strain evidence="5 6">NSJ-4</strain>
    </source>
</reference>
<dbReference type="AlphaFoldDB" id="A0A7G9FIW5"/>
<dbReference type="SUPFAM" id="SSF56601">
    <property type="entry name" value="beta-lactamase/transpeptidase-like"/>
    <property type="match status" value="1"/>
</dbReference>
<dbReference type="EMBL" id="CP060632">
    <property type="protein sequence ID" value="QNL98496.1"/>
    <property type="molecule type" value="Genomic_DNA"/>
</dbReference>
<feature type="domain" description="Penicillin-binding protein transpeptidase" evidence="3">
    <location>
        <begin position="190"/>
        <end position="493"/>
    </location>
</feature>
<feature type="domain" description="Penicillin binding protein A dimerisation" evidence="4">
    <location>
        <begin position="90"/>
        <end position="169"/>
    </location>
</feature>
<accession>A0A7G9FIW5</accession>
<dbReference type="GO" id="GO:0005886">
    <property type="term" value="C:plasma membrane"/>
    <property type="evidence" value="ECO:0007669"/>
    <property type="project" value="TreeGrafter"/>
</dbReference>
<dbReference type="GO" id="GO:0008658">
    <property type="term" value="F:penicillin binding"/>
    <property type="evidence" value="ECO:0007669"/>
    <property type="project" value="InterPro"/>
</dbReference>
<organism evidence="5 6">
    <name type="scientific">Wujia chipingensis</name>
    <dbReference type="NCBI Taxonomy" id="2763670"/>
    <lineage>
        <taxon>Bacteria</taxon>
        <taxon>Bacillati</taxon>
        <taxon>Bacillota</taxon>
        <taxon>Clostridia</taxon>
        <taxon>Lachnospirales</taxon>
        <taxon>Lachnospiraceae</taxon>
        <taxon>Wujia</taxon>
    </lineage>
</organism>
<dbReference type="GO" id="GO:0071555">
    <property type="term" value="P:cell wall organization"/>
    <property type="evidence" value="ECO:0007669"/>
    <property type="project" value="TreeGrafter"/>
</dbReference>
<sequence>MKEKKKKQDRSSANRSQPLTPEEELIAKEKQRIKKNKIKNRPIVVITYLMVTVFVGMIAYVIYFMQFKAETVIANSRNVRQDSFAKTVERGDIITSDGVVIATSETDEAGNTNRSYPYSNMFSHLVGYDEYGKAGLELAGNFYMLRSHINIFERVYRELKEEKNRGDNVITTVNYDLQAAAYNALGSCKGAVIAIEPSTGKILCMVSKPDYDPNDIENVWSYLQTEEGSESTILLNRATQGLYAPGSTFKVVSLLEFMRENPTTYNSYQFHCDGNSIFSGVGIRCSNNKAHGDLSLADALAYSCNVSFATIGETLDKGSYRSTAEELLFNKDLPYDGTYNSSQFRITADSPDDAIPQTVIGQGDTKITPLHNAMIMSAIANDGVLMKPYTIDSIENDDGAKVKTFRSKEAGTLMTADEANILTDYMKGVCEYGTGSGYFSGLSYSVAGKTGTAEFDNEGNCNSWFVGFSDPDDPDIVVCAITEQSNVTGVTGAWVARQVFDAYYRK</sequence>
<dbReference type="KEGG" id="wcp:H9Q76_06895"/>
<proteinExistence type="predicted"/>
<evidence type="ECO:0000256" key="2">
    <source>
        <dbReference type="SAM" id="Phobius"/>
    </source>
</evidence>
<dbReference type="Proteomes" id="UP000515819">
    <property type="component" value="Chromosome"/>
</dbReference>
<evidence type="ECO:0000313" key="6">
    <source>
        <dbReference type="Proteomes" id="UP000515819"/>
    </source>
</evidence>
<protein>
    <submittedName>
        <fullName evidence="5">Penicillin-binding protein 2</fullName>
    </submittedName>
</protein>
<keyword evidence="2" id="KW-1133">Transmembrane helix</keyword>
<keyword evidence="2" id="KW-0812">Transmembrane</keyword>
<keyword evidence="6" id="KW-1185">Reference proteome</keyword>
<dbReference type="Pfam" id="PF00905">
    <property type="entry name" value="Transpeptidase"/>
    <property type="match status" value="1"/>
</dbReference>
<feature type="transmembrane region" description="Helical" evidence="2">
    <location>
        <begin position="43"/>
        <end position="65"/>
    </location>
</feature>
<dbReference type="PANTHER" id="PTHR30627">
    <property type="entry name" value="PEPTIDOGLYCAN D,D-TRANSPEPTIDASE"/>
    <property type="match status" value="1"/>
</dbReference>
<evidence type="ECO:0000259" key="4">
    <source>
        <dbReference type="Pfam" id="PF21922"/>
    </source>
</evidence>
<dbReference type="PANTHER" id="PTHR30627:SF24">
    <property type="entry name" value="PENICILLIN-BINDING PROTEIN 4B"/>
    <property type="match status" value="1"/>
</dbReference>
<name>A0A7G9FIW5_9FIRM</name>